<evidence type="ECO:0000256" key="1">
    <source>
        <dbReference type="ARBA" id="ARBA00022614"/>
    </source>
</evidence>
<evidence type="ECO:0000313" key="5">
    <source>
        <dbReference type="EMBL" id="KAJ3647143.1"/>
    </source>
</evidence>
<dbReference type="Gene3D" id="3.80.10.10">
    <property type="entry name" value="Ribonuclease Inhibitor"/>
    <property type="match status" value="2"/>
</dbReference>
<feature type="transmembrane region" description="Helical" evidence="3">
    <location>
        <begin position="405"/>
        <end position="429"/>
    </location>
</feature>
<dbReference type="InterPro" id="IPR001611">
    <property type="entry name" value="Leu-rich_rpt"/>
</dbReference>
<feature type="signal peptide" evidence="4">
    <location>
        <begin position="1"/>
        <end position="23"/>
    </location>
</feature>
<dbReference type="PANTHER" id="PTHR24366:SF96">
    <property type="entry name" value="LEUCINE RICH REPEAT CONTAINING 53"/>
    <property type="match status" value="1"/>
</dbReference>
<evidence type="ECO:0000256" key="2">
    <source>
        <dbReference type="ARBA" id="ARBA00022737"/>
    </source>
</evidence>
<evidence type="ECO:0000313" key="6">
    <source>
        <dbReference type="Proteomes" id="UP001168821"/>
    </source>
</evidence>
<dbReference type="AlphaFoldDB" id="A0AA38HYW2"/>
<evidence type="ECO:0000256" key="4">
    <source>
        <dbReference type="SAM" id="SignalP"/>
    </source>
</evidence>
<dbReference type="InterPro" id="IPR003591">
    <property type="entry name" value="Leu-rich_rpt_typical-subtyp"/>
</dbReference>
<feature type="chain" id="PRO_5041360853" evidence="4">
    <location>
        <begin position="24"/>
        <end position="458"/>
    </location>
</feature>
<dbReference type="SUPFAM" id="SSF52058">
    <property type="entry name" value="L domain-like"/>
    <property type="match status" value="1"/>
</dbReference>
<comment type="caution">
    <text evidence="5">The sequence shown here is derived from an EMBL/GenBank/DDBJ whole genome shotgun (WGS) entry which is preliminary data.</text>
</comment>
<gene>
    <name evidence="5" type="ORF">Zmor_024677</name>
</gene>
<dbReference type="Pfam" id="PF13855">
    <property type="entry name" value="LRR_8"/>
    <property type="match status" value="2"/>
</dbReference>
<proteinExistence type="predicted"/>
<dbReference type="EMBL" id="JALNTZ010000007">
    <property type="protein sequence ID" value="KAJ3647143.1"/>
    <property type="molecule type" value="Genomic_DNA"/>
</dbReference>
<evidence type="ECO:0000256" key="3">
    <source>
        <dbReference type="SAM" id="Phobius"/>
    </source>
</evidence>
<keyword evidence="6" id="KW-1185">Reference proteome</keyword>
<organism evidence="5 6">
    <name type="scientific">Zophobas morio</name>
    <dbReference type="NCBI Taxonomy" id="2755281"/>
    <lineage>
        <taxon>Eukaryota</taxon>
        <taxon>Metazoa</taxon>
        <taxon>Ecdysozoa</taxon>
        <taxon>Arthropoda</taxon>
        <taxon>Hexapoda</taxon>
        <taxon>Insecta</taxon>
        <taxon>Pterygota</taxon>
        <taxon>Neoptera</taxon>
        <taxon>Endopterygota</taxon>
        <taxon>Coleoptera</taxon>
        <taxon>Polyphaga</taxon>
        <taxon>Cucujiformia</taxon>
        <taxon>Tenebrionidae</taxon>
        <taxon>Zophobas</taxon>
    </lineage>
</organism>
<keyword evidence="3" id="KW-1133">Transmembrane helix</keyword>
<dbReference type="Proteomes" id="UP001168821">
    <property type="component" value="Unassembled WGS sequence"/>
</dbReference>
<keyword evidence="2" id="KW-0677">Repeat</keyword>
<protein>
    <submittedName>
        <fullName evidence="5">Uncharacterized protein</fullName>
    </submittedName>
</protein>
<accession>A0AA38HYW2</accession>
<keyword evidence="4" id="KW-0732">Signal</keyword>
<dbReference type="PANTHER" id="PTHR24366">
    <property type="entry name" value="IG(IMMUNOGLOBULIN) AND LRR(LEUCINE RICH REPEAT) DOMAINS"/>
    <property type="match status" value="1"/>
</dbReference>
<keyword evidence="1" id="KW-0433">Leucine-rich repeat</keyword>
<keyword evidence="3" id="KW-0812">Transmembrane</keyword>
<dbReference type="SMART" id="SM00369">
    <property type="entry name" value="LRR_TYP"/>
    <property type="match status" value="5"/>
</dbReference>
<reference evidence="5" key="1">
    <citation type="journal article" date="2023" name="G3 (Bethesda)">
        <title>Whole genome assemblies of Zophobas morio and Tenebrio molitor.</title>
        <authorList>
            <person name="Kaur S."/>
            <person name="Stinson S.A."/>
            <person name="diCenzo G.C."/>
        </authorList>
    </citation>
    <scope>NUCLEOTIDE SEQUENCE</scope>
    <source>
        <strain evidence="5">QUZm001</strain>
    </source>
</reference>
<dbReference type="InterPro" id="IPR032675">
    <property type="entry name" value="LRR_dom_sf"/>
</dbReference>
<name>A0AA38HYW2_9CUCU</name>
<keyword evidence="3" id="KW-0472">Membrane</keyword>
<sequence length="458" mass="51057">MASRNRSKTLFLHILFYMASTSAEETYENSTNICQRCSCNNDAQIFELDCSNQSLTLMLANWPTQKPIKATFTGNNFTKLEKLPPTQSSVEIVLSKCNIQSLDPAVFDTAPKTKLVDLSYNLLVSEEVTSDKFRGPIKDNRPQPIGIEDLNLAYNQIHSLNKDVFEFLPNLTRLNLEGNDFRVLDAHTQLALANVPGLTSFNLANNELTDLIPDAIEKLTKLVELDLSKNDLDFVPHSLEEVGTSLQVLIVDDNPIFEMTEKTFSKLPNIVEISANNLTLLTRINASTFASNLKLTKLSLRNNTALRAIDPAAFSPQSTLKELHLDNTNLTDLLVGLLNWTSLDSLTLHGTNLTCTCDLYHIFAATPNEDPPTCADPSSPARHHIPLTSDVCEVKQIVRIRYQHISIPLAGLIVTLFVAILAAIAMAYSRYRRFVQQSRQTPFASQVMYSPLLAAYSR</sequence>